<proteinExistence type="predicted"/>
<dbReference type="EMBL" id="MN739234">
    <property type="protein sequence ID" value="QHS94873.1"/>
    <property type="molecule type" value="Genomic_DNA"/>
</dbReference>
<feature type="coiled-coil region" evidence="1">
    <location>
        <begin position="36"/>
        <end position="70"/>
    </location>
</feature>
<dbReference type="AlphaFoldDB" id="A0A6C0BUF7"/>
<evidence type="ECO:0000256" key="1">
    <source>
        <dbReference type="SAM" id="Coils"/>
    </source>
</evidence>
<reference evidence="2" key="1">
    <citation type="journal article" date="2020" name="Nature">
        <title>Giant virus diversity and host interactions through global metagenomics.</title>
        <authorList>
            <person name="Schulz F."/>
            <person name="Roux S."/>
            <person name="Paez-Espino D."/>
            <person name="Jungbluth S."/>
            <person name="Walsh D.A."/>
            <person name="Denef V.J."/>
            <person name="McMahon K.D."/>
            <person name="Konstantinidis K.T."/>
            <person name="Eloe-Fadrosh E.A."/>
            <person name="Kyrpides N.C."/>
            <person name="Woyke T."/>
        </authorList>
    </citation>
    <scope>NUCLEOTIDE SEQUENCE</scope>
    <source>
        <strain evidence="2">GVMAG-M-3300018428-16</strain>
    </source>
</reference>
<organism evidence="2">
    <name type="scientific">viral metagenome</name>
    <dbReference type="NCBI Taxonomy" id="1070528"/>
    <lineage>
        <taxon>unclassified sequences</taxon>
        <taxon>metagenomes</taxon>
        <taxon>organismal metagenomes</taxon>
    </lineage>
</organism>
<evidence type="ECO:0000313" key="2">
    <source>
        <dbReference type="EMBL" id="QHS94873.1"/>
    </source>
</evidence>
<keyword evidence="1" id="KW-0175">Coiled coil</keyword>
<accession>A0A6C0BUF7</accession>
<protein>
    <submittedName>
        <fullName evidence="2">Uncharacterized protein</fullName>
    </submittedName>
</protein>
<name>A0A6C0BUF7_9ZZZZ</name>
<sequence>MFLSKDNKGFLWDLMLENKTFKNEIDKNVIIVKKAFDNLLEEIEKTNSNNELLEKNKMFLLEMNNKLSENKLVTSEEIKGKRVSDFESRLQKRQDEFTLSMKKEVPDEINFKDDADRPLHNVEEELQKKINERRYDNLNITNEDVVIAEKWIGVELNSDVSFNEIEEIHKITEGNQNDSFIPETDTDIFSKLKKVDDSTINNTNDRVLLYIKKIDRKIDMLIEYIQNIKK</sequence>